<feature type="compositionally biased region" description="Basic and acidic residues" evidence="1">
    <location>
        <begin position="100"/>
        <end position="110"/>
    </location>
</feature>
<feature type="region of interest" description="Disordered" evidence="1">
    <location>
        <begin position="1"/>
        <end position="126"/>
    </location>
</feature>
<comment type="caution">
    <text evidence="2">The sequence shown here is derived from an EMBL/GenBank/DDBJ whole genome shotgun (WGS) entry which is preliminary data.</text>
</comment>
<dbReference type="Pfam" id="PF10685">
    <property type="entry name" value="KGG"/>
    <property type="match status" value="2"/>
</dbReference>
<reference evidence="2 3" key="1">
    <citation type="journal article" date="2019" name="Sci. Rep.">
        <title>Comparative genomics of chytrid fungi reveal insights into the obligate biotrophic and pathogenic lifestyle of Synchytrium endobioticum.</title>
        <authorList>
            <person name="van de Vossenberg B.T.L.H."/>
            <person name="Warris S."/>
            <person name="Nguyen H.D.T."/>
            <person name="van Gent-Pelzer M.P.E."/>
            <person name="Joly D.L."/>
            <person name="van de Geest H.C."/>
            <person name="Bonants P.J.M."/>
            <person name="Smith D.S."/>
            <person name="Levesque C.A."/>
            <person name="van der Lee T.A.J."/>
        </authorList>
    </citation>
    <scope>NUCLEOTIDE SEQUENCE [LARGE SCALE GENOMIC DNA]</scope>
    <source>
        <strain evidence="2 3">CBS 809.83</strain>
    </source>
</reference>
<feature type="compositionally biased region" description="Basic and acidic residues" evidence="1">
    <location>
        <begin position="31"/>
        <end position="41"/>
    </location>
</feature>
<dbReference type="EMBL" id="QEAQ01000064">
    <property type="protein sequence ID" value="TPX56814.1"/>
    <property type="molecule type" value="Genomic_DNA"/>
</dbReference>
<dbReference type="InterPro" id="IPR019626">
    <property type="entry name" value="Stress-induced_KGG_rpt"/>
</dbReference>
<keyword evidence="3" id="KW-1185">Reference proteome</keyword>
<gene>
    <name evidence="2" type="ORF">PhCBS80983_g04245</name>
</gene>
<proteinExistence type="predicted"/>
<dbReference type="AlphaFoldDB" id="A0A507DYU5"/>
<protein>
    <submittedName>
        <fullName evidence="2">Uncharacterized protein</fullName>
    </submittedName>
</protein>
<evidence type="ECO:0000313" key="2">
    <source>
        <dbReference type="EMBL" id="TPX56814.1"/>
    </source>
</evidence>
<feature type="compositionally biased region" description="Polar residues" evidence="1">
    <location>
        <begin position="55"/>
        <end position="69"/>
    </location>
</feature>
<organism evidence="2 3">
    <name type="scientific">Powellomyces hirtus</name>
    <dbReference type="NCBI Taxonomy" id="109895"/>
    <lineage>
        <taxon>Eukaryota</taxon>
        <taxon>Fungi</taxon>
        <taxon>Fungi incertae sedis</taxon>
        <taxon>Chytridiomycota</taxon>
        <taxon>Chytridiomycota incertae sedis</taxon>
        <taxon>Chytridiomycetes</taxon>
        <taxon>Spizellomycetales</taxon>
        <taxon>Powellomycetaceae</taxon>
        <taxon>Powellomyces</taxon>
    </lineage>
</organism>
<name>A0A507DYU5_9FUNG</name>
<accession>A0A507DYU5</accession>
<evidence type="ECO:0000256" key="1">
    <source>
        <dbReference type="SAM" id="MobiDB-lite"/>
    </source>
</evidence>
<dbReference type="OrthoDB" id="2122163at2759"/>
<sequence length="126" mass="13697">MTENRGFASMDKEDVRAIASKGGRASSGHTEGVDSDRDRAEYQPPSNIDLDEDANTYSSPAHNTRSQTTIDDDQGPPVSQTATEDDEIVTYGGRQGFASMKERDPERQREIASMGGNAEVVDAKDE</sequence>
<dbReference type="Proteomes" id="UP000318582">
    <property type="component" value="Unassembled WGS sequence"/>
</dbReference>
<evidence type="ECO:0000313" key="3">
    <source>
        <dbReference type="Proteomes" id="UP000318582"/>
    </source>
</evidence>